<proteinExistence type="predicted"/>
<organism evidence="6 7">
    <name type="scientific">Niabella drilacis (strain DSM 25811 / CCM 8410 / CCUG 62505 / LMG 26954 / E90)</name>
    <dbReference type="NCBI Taxonomy" id="1285928"/>
    <lineage>
        <taxon>Bacteria</taxon>
        <taxon>Pseudomonadati</taxon>
        <taxon>Bacteroidota</taxon>
        <taxon>Chitinophagia</taxon>
        <taxon>Chitinophagales</taxon>
        <taxon>Chitinophagaceae</taxon>
        <taxon>Niabella</taxon>
    </lineage>
</organism>
<sequence>MYTIKTIFFFLLPLFISIIATSQDRISIYLLNTDRSKKVLETTVSESTSYPYPYIYSKDIRLVYNQPQKVELASTEIQVSNGQSLTVWNGDTIKLCFDKNLSKAAPCASNDSSIWLSKALREKGLNYFRKQDTASSVTILAGAIDDFYKRKKIFVHQYLQSKDPAFEKKFFEDYEYERLNDYLSSEVNGIMTAGLLNEYATLQVLNKIKSLFFKTASNGYRMAIYSFATYLTIKDYPDYLNQDEQNLYFIKTVKKYFNRSAVDFLLMQKMFYILHNASNTTITSAEMVMNELRHSELEPAHKRKAQQFYDEYKKSLKKLPDILQAKLKTTDGKTVTLGSVIKTNRPLFIDFWATWCGPCIQEFPYLLKAQAANPPVTFISLSIDEDEERWKKFVKQRKLDPRRTFLLADYKDNLLKEIYAITNVPRFILFNAAGKCLSANFNRPSESDFNNILRRTLK</sequence>
<dbReference type="Pfam" id="PF08534">
    <property type="entry name" value="Redoxin"/>
    <property type="match status" value="1"/>
</dbReference>
<gene>
    <name evidence="6" type="ORF">SAMN04487894_11582</name>
</gene>
<keyword evidence="2" id="KW-0201">Cytochrome c-type biogenesis</keyword>
<dbReference type="STRING" id="1285928.SAMN04487894_11582"/>
<evidence type="ECO:0000256" key="2">
    <source>
        <dbReference type="ARBA" id="ARBA00022748"/>
    </source>
</evidence>
<dbReference type="InterPro" id="IPR013766">
    <property type="entry name" value="Thioredoxin_domain"/>
</dbReference>
<evidence type="ECO:0000256" key="4">
    <source>
        <dbReference type="ARBA" id="ARBA00023284"/>
    </source>
</evidence>
<name>A0A1G6YFK2_NIADE</name>
<dbReference type="SUPFAM" id="SSF52833">
    <property type="entry name" value="Thioredoxin-like"/>
    <property type="match status" value="1"/>
</dbReference>
<evidence type="ECO:0000259" key="5">
    <source>
        <dbReference type="PROSITE" id="PS51352"/>
    </source>
</evidence>
<keyword evidence="4" id="KW-0676">Redox-active center</keyword>
<evidence type="ECO:0000256" key="1">
    <source>
        <dbReference type="ARBA" id="ARBA00004196"/>
    </source>
</evidence>
<dbReference type="InterPro" id="IPR013740">
    <property type="entry name" value="Redoxin"/>
</dbReference>
<dbReference type="GO" id="GO:0016491">
    <property type="term" value="F:oxidoreductase activity"/>
    <property type="evidence" value="ECO:0007669"/>
    <property type="project" value="InterPro"/>
</dbReference>
<dbReference type="PANTHER" id="PTHR42852">
    <property type="entry name" value="THIOL:DISULFIDE INTERCHANGE PROTEIN DSBE"/>
    <property type="match status" value="1"/>
</dbReference>
<keyword evidence="7" id="KW-1185">Reference proteome</keyword>
<comment type="subcellular location">
    <subcellularLocation>
        <location evidence="1">Cell envelope</location>
    </subcellularLocation>
</comment>
<dbReference type="EMBL" id="FMZO01000015">
    <property type="protein sequence ID" value="SDD88507.1"/>
    <property type="molecule type" value="Genomic_DNA"/>
</dbReference>
<dbReference type="InterPro" id="IPR050553">
    <property type="entry name" value="Thioredoxin_ResA/DsbE_sf"/>
</dbReference>
<dbReference type="RefSeq" id="WP_090392161.1">
    <property type="nucleotide sequence ID" value="NZ_FMZO01000015.1"/>
</dbReference>
<dbReference type="AlphaFoldDB" id="A0A1G6YFK2"/>
<evidence type="ECO:0000313" key="7">
    <source>
        <dbReference type="Proteomes" id="UP000198757"/>
    </source>
</evidence>
<protein>
    <submittedName>
        <fullName evidence="6">Redoxin</fullName>
    </submittedName>
</protein>
<reference evidence="7" key="1">
    <citation type="submission" date="2016-10" db="EMBL/GenBank/DDBJ databases">
        <authorList>
            <person name="Varghese N."/>
            <person name="Submissions S."/>
        </authorList>
    </citation>
    <scope>NUCLEOTIDE SEQUENCE [LARGE SCALE GENOMIC DNA]</scope>
    <source>
        <strain evidence="7">DSM 25811 / CCM 8410 / LMG 26954 / E90</strain>
    </source>
</reference>
<dbReference type="PANTHER" id="PTHR42852:SF6">
    <property type="entry name" value="THIOL:DISULFIDE INTERCHANGE PROTEIN DSBE"/>
    <property type="match status" value="1"/>
</dbReference>
<feature type="domain" description="Thioredoxin" evidence="5">
    <location>
        <begin position="313"/>
        <end position="458"/>
    </location>
</feature>
<dbReference type="OrthoDB" id="6399635at2"/>
<dbReference type="GO" id="GO:0017004">
    <property type="term" value="P:cytochrome complex assembly"/>
    <property type="evidence" value="ECO:0007669"/>
    <property type="project" value="UniProtKB-KW"/>
</dbReference>
<dbReference type="PROSITE" id="PS51352">
    <property type="entry name" value="THIOREDOXIN_2"/>
    <property type="match status" value="1"/>
</dbReference>
<evidence type="ECO:0000313" key="6">
    <source>
        <dbReference type="EMBL" id="SDD88507.1"/>
    </source>
</evidence>
<dbReference type="Gene3D" id="3.40.30.10">
    <property type="entry name" value="Glutaredoxin"/>
    <property type="match status" value="1"/>
</dbReference>
<dbReference type="GO" id="GO:0030313">
    <property type="term" value="C:cell envelope"/>
    <property type="evidence" value="ECO:0007669"/>
    <property type="project" value="UniProtKB-SubCell"/>
</dbReference>
<accession>A0A1G6YFK2</accession>
<dbReference type="CDD" id="cd02966">
    <property type="entry name" value="TlpA_like_family"/>
    <property type="match status" value="1"/>
</dbReference>
<keyword evidence="3" id="KW-1015">Disulfide bond</keyword>
<dbReference type="Proteomes" id="UP000198757">
    <property type="component" value="Unassembled WGS sequence"/>
</dbReference>
<evidence type="ECO:0000256" key="3">
    <source>
        <dbReference type="ARBA" id="ARBA00023157"/>
    </source>
</evidence>
<dbReference type="InterPro" id="IPR036249">
    <property type="entry name" value="Thioredoxin-like_sf"/>
</dbReference>